<accession>A0A8S5T5B9</accession>
<name>A0A8S5T5B9_9CAUD</name>
<dbReference type="EMBL" id="BK032744">
    <property type="protein sequence ID" value="DAF57970.1"/>
    <property type="molecule type" value="Genomic_DNA"/>
</dbReference>
<protein>
    <submittedName>
        <fullName evidence="1">Uncharacterized protein</fullName>
    </submittedName>
</protein>
<organism evidence="1">
    <name type="scientific">Siphoviridae sp. ctfbh2</name>
    <dbReference type="NCBI Taxonomy" id="2827909"/>
    <lineage>
        <taxon>Viruses</taxon>
        <taxon>Duplodnaviria</taxon>
        <taxon>Heunggongvirae</taxon>
        <taxon>Uroviricota</taxon>
        <taxon>Caudoviricetes</taxon>
    </lineage>
</organism>
<sequence length="101" mass="11640">MNKINFERFEIYTSINHKEVIVQDCREGFANIIYLNGSGVACHALAMKIYKSEGATEYSDEEITLMKQFAENFGNLSLLDSFDMNVKESTNDNETRKEEQQ</sequence>
<evidence type="ECO:0000313" key="1">
    <source>
        <dbReference type="EMBL" id="DAF57970.1"/>
    </source>
</evidence>
<proteinExistence type="predicted"/>
<reference evidence="1" key="1">
    <citation type="journal article" date="2021" name="Proc. Natl. Acad. Sci. U.S.A.">
        <title>A Catalog of Tens of Thousands of Viruses from Human Metagenomes Reveals Hidden Associations with Chronic Diseases.</title>
        <authorList>
            <person name="Tisza M.J."/>
            <person name="Buck C.B."/>
        </authorList>
    </citation>
    <scope>NUCLEOTIDE SEQUENCE</scope>
    <source>
        <strain evidence="1">Ctfbh2</strain>
    </source>
</reference>